<accession>A0AAV2SK56</accession>
<dbReference type="SMART" id="SM00385">
    <property type="entry name" value="CYCLIN"/>
    <property type="match status" value="1"/>
</dbReference>
<dbReference type="Gene3D" id="1.10.472.10">
    <property type="entry name" value="Cyclin-like"/>
    <property type="match status" value="2"/>
</dbReference>
<gene>
    <name evidence="4" type="ORF">MNOR_LOCUS37316</name>
</gene>
<keyword evidence="1" id="KW-0195">Cyclin</keyword>
<evidence type="ECO:0000313" key="5">
    <source>
        <dbReference type="Proteomes" id="UP001497623"/>
    </source>
</evidence>
<evidence type="ECO:0000259" key="3">
    <source>
        <dbReference type="PROSITE" id="PS50181"/>
    </source>
</evidence>
<name>A0AAV2SK56_MEGNR</name>
<feature type="domain" description="F-box" evidence="3">
    <location>
        <begin position="7"/>
        <end position="54"/>
    </location>
</feature>
<dbReference type="PANTHER" id="PTHR10177">
    <property type="entry name" value="CYCLINS"/>
    <property type="match status" value="1"/>
</dbReference>
<feature type="region of interest" description="Disordered" evidence="2">
    <location>
        <begin position="679"/>
        <end position="708"/>
    </location>
</feature>
<comment type="similarity">
    <text evidence="1">Belongs to the cyclin family.</text>
</comment>
<dbReference type="InterPro" id="IPR036047">
    <property type="entry name" value="F-box-like_dom_sf"/>
</dbReference>
<dbReference type="InterPro" id="IPR001810">
    <property type="entry name" value="F-box_dom"/>
</dbReference>
<dbReference type="Proteomes" id="UP001497623">
    <property type="component" value="Unassembled WGS sequence"/>
</dbReference>
<organism evidence="4 5">
    <name type="scientific">Meganyctiphanes norvegica</name>
    <name type="common">Northern krill</name>
    <name type="synonym">Thysanopoda norvegica</name>
    <dbReference type="NCBI Taxonomy" id="48144"/>
    <lineage>
        <taxon>Eukaryota</taxon>
        <taxon>Metazoa</taxon>
        <taxon>Ecdysozoa</taxon>
        <taxon>Arthropoda</taxon>
        <taxon>Crustacea</taxon>
        <taxon>Multicrustacea</taxon>
        <taxon>Malacostraca</taxon>
        <taxon>Eumalacostraca</taxon>
        <taxon>Eucarida</taxon>
        <taxon>Euphausiacea</taxon>
        <taxon>Euphausiidae</taxon>
        <taxon>Meganyctiphanes</taxon>
    </lineage>
</organism>
<dbReference type="SUPFAM" id="SSF47954">
    <property type="entry name" value="Cyclin-like"/>
    <property type="match status" value="2"/>
</dbReference>
<dbReference type="PROSITE" id="PS50181">
    <property type="entry name" value="FBOX"/>
    <property type="match status" value="1"/>
</dbReference>
<dbReference type="InterPro" id="IPR013763">
    <property type="entry name" value="Cyclin-like_dom"/>
</dbReference>
<dbReference type="Pfam" id="PF00134">
    <property type="entry name" value="Cyclin_N"/>
    <property type="match status" value="1"/>
</dbReference>
<sequence length="761" mass="84002">MGVGWSDVGVEGVPLELVYRVLRHVSLKDLTTLSATCTYLRALVDESPLLWSHVHTKELWPSEKTWHWFERAANSGNVGASIKLAVALLYNEGVNFDNKPVVNGSLAVSLFERLETSATLGSRSHLWLLYRPPWGAHPSCCKRYCHTRVAHIAQMTGASWASRVLSRIAEVGADSNGCQDSQQLGITPGGVNWVKVSAEGGDVHARLLLWRSRYEKRHKEGTLDPGTELQAVRELREMGLHGYFRTTLTLMHFLATSRRLGDNSLSEIRDFIQSAPPSTTLTALNYQQNVTPHMHHVLIDWLCEVANMKLHSSVVLHTATQIIEAYLSVEQVKSNQLQLIGITSLLLATRFIPGASILTIREASWVTDYTYTYNDVVRTIGHLMAALQAILAYPTILDYATVVLEAIDAPELVCEWTYFLTDLAITCSFPPKISLGKVGASCVFLAYILSGLPCPNLLPATGFTQIQLLQPALIAYSKNFDMEGNKCQRRGILDRYSLTFYSKMKVATQPVPSLEELLALQGISENEYLSMVIIPSSLEESHSSMMETETTSSESRCSQSNYSPYKRQPMQNTTLGGLCRSPVSFSKSSSLFNCKVSDNPDNILRISCGGVRGGTRIRYNVVDGLGMECTFSKSSLRVSEDKSPISENPSKHIKLNLNLNRSNVDVSIGYSNLCDDIKSDDSSSEHSSIGQVPGLLSSPDSEEIPESSELLDATLTQTTSDPEDNEASFARVSLKRKLDNSPGGERPEKCLILDVGKLQLN</sequence>
<dbReference type="InterPro" id="IPR036915">
    <property type="entry name" value="Cyclin-like_sf"/>
</dbReference>
<evidence type="ECO:0000313" key="4">
    <source>
        <dbReference type="EMBL" id="CAL4197721.1"/>
    </source>
</evidence>
<evidence type="ECO:0000256" key="1">
    <source>
        <dbReference type="RuleBase" id="RU000383"/>
    </source>
</evidence>
<feature type="non-terminal residue" evidence="4">
    <location>
        <position position="761"/>
    </location>
</feature>
<dbReference type="InterPro" id="IPR006671">
    <property type="entry name" value="Cyclin_N"/>
</dbReference>
<dbReference type="SMART" id="SM00256">
    <property type="entry name" value="FBOX"/>
    <property type="match status" value="1"/>
</dbReference>
<keyword evidence="5" id="KW-1185">Reference proteome</keyword>
<protein>
    <recommendedName>
        <fullName evidence="3">F-box domain-containing protein</fullName>
    </recommendedName>
</protein>
<dbReference type="EMBL" id="CAXKWB010074146">
    <property type="protein sequence ID" value="CAL4197721.1"/>
    <property type="molecule type" value="Genomic_DNA"/>
</dbReference>
<dbReference type="AlphaFoldDB" id="A0AAV2SK56"/>
<reference evidence="4 5" key="1">
    <citation type="submission" date="2024-05" db="EMBL/GenBank/DDBJ databases">
        <authorList>
            <person name="Wallberg A."/>
        </authorList>
    </citation>
    <scope>NUCLEOTIDE SEQUENCE [LARGE SCALE GENOMIC DNA]</scope>
</reference>
<proteinExistence type="inferred from homology"/>
<dbReference type="SUPFAM" id="SSF81383">
    <property type="entry name" value="F-box domain"/>
    <property type="match status" value="1"/>
</dbReference>
<comment type="caution">
    <text evidence="4">The sequence shown here is derived from an EMBL/GenBank/DDBJ whole genome shotgun (WGS) entry which is preliminary data.</text>
</comment>
<dbReference type="Pfam" id="PF12937">
    <property type="entry name" value="F-box-like"/>
    <property type="match status" value="1"/>
</dbReference>
<evidence type="ECO:0000256" key="2">
    <source>
        <dbReference type="SAM" id="MobiDB-lite"/>
    </source>
</evidence>
<dbReference type="InterPro" id="IPR039361">
    <property type="entry name" value="Cyclin"/>
</dbReference>